<sequence>MNWVVVGTSAIVFAIMAGLLILVYTFMSARTMKKRRMEMVTFLDSIKPGKRCVFGGGIQGKITAVHEDTVDVEIAKGMIVTVNKLGISDIVK</sequence>
<evidence type="ECO:0000256" key="7">
    <source>
        <dbReference type="ARBA" id="ARBA00022989"/>
    </source>
</evidence>
<organism evidence="11 12">
    <name type="scientific">Copranaerobaculum intestinale</name>
    <dbReference type="NCBI Taxonomy" id="2692629"/>
    <lineage>
        <taxon>Bacteria</taxon>
        <taxon>Bacillati</taxon>
        <taxon>Bacillota</taxon>
        <taxon>Erysipelotrichia</taxon>
        <taxon>Erysipelotrichales</taxon>
        <taxon>Erysipelotrichaceae</taxon>
        <taxon>Copranaerobaculum</taxon>
    </lineage>
</organism>
<evidence type="ECO:0000256" key="8">
    <source>
        <dbReference type="ARBA" id="ARBA00023010"/>
    </source>
</evidence>
<evidence type="ECO:0000313" key="12">
    <source>
        <dbReference type="Proteomes" id="UP000434036"/>
    </source>
</evidence>
<evidence type="ECO:0000256" key="1">
    <source>
        <dbReference type="ARBA" id="ARBA00004162"/>
    </source>
</evidence>
<name>A0A6N8U669_9FIRM</name>
<keyword evidence="4" id="KW-1003">Cell membrane</keyword>
<dbReference type="NCBIfam" id="TIGR00739">
    <property type="entry name" value="yajC"/>
    <property type="match status" value="1"/>
</dbReference>
<protein>
    <submittedName>
        <fullName evidence="11">Preprotein translocase subunit YajC</fullName>
    </submittedName>
</protein>
<dbReference type="Proteomes" id="UP000434036">
    <property type="component" value="Unassembled WGS sequence"/>
</dbReference>
<evidence type="ECO:0000256" key="5">
    <source>
        <dbReference type="ARBA" id="ARBA00022692"/>
    </source>
</evidence>
<dbReference type="GO" id="GO:0005886">
    <property type="term" value="C:plasma membrane"/>
    <property type="evidence" value="ECO:0007669"/>
    <property type="project" value="UniProtKB-SubCell"/>
</dbReference>
<dbReference type="EMBL" id="WUUQ01000001">
    <property type="protein sequence ID" value="MXQ72814.1"/>
    <property type="molecule type" value="Genomic_DNA"/>
</dbReference>
<comment type="similarity">
    <text evidence="2">Belongs to the YajC family.</text>
</comment>
<dbReference type="GO" id="GO:0015031">
    <property type="term" value="P:protein transport"/>
    <property type="evidence" value="ECO:0007669"/>
    <property type="project" value="UniProtKB-KW"/>
</dbReference>
<feature type="transmembrane region" description="Helical" evidence="10">
    <location>
        <begin position="6"/>
        <end position="27"/>
    </location>
</feature>
<reference evidence="11 12" key="1">
    <citation type="submission" date="2019-12" db="EMBL/GenBank/DDBJ databases">
        <authorList>
            <person name="Yang R."/>
        </authorList>
    </citation>
    <scope>NUCLEOTIDE SEQUENCE [LARGE SCALE GENOMIC DNA]</scope>
    <source>
        <strain evidence="11 12">DONG20-135</strain>
    </source>
</reference>
<dbReference type="PANTHER" id="PTHR33909:SF1">
    <property type="entry name" value="SEC TRANSLOCON ACCESSORY COMPLEX SUBUNIT YAJC"/>
    <property type="match status" value="1"/>
</dbReference>
<comment type="caution">
    <text evidence="11">The sequence shown here is derived from an EMBL/GenBank/DDBJ whole genome shotgun (WGS) entry which is preliminary data.</text>
</comment>
<evidence type="ECO:0000256" key="4">
    <source>
        <dbReference type="ARBA" id="ARBA00022475"/>
    </source>
</evidence>
<dbReference type="SMART" id="SM01323">
    <property type="entry name" value="YajC"/>
    <property type="match status" value="1"/>
</dbReference>
<comment type="subcellular location">
    <subcellularLocation>
        <location evidence="1">Cell membrane</location>
        <topology evidence="1">Single-pass membrane protein</topology>
    </subcellularLocation>
</comment>
<keyword evidence="9 10" id="KW-0472">Membrane</keyword>
<keyword evidence="12" id="KW-1185">Reference proteome</keyword>
<accession>A0A6N8U669</accession>
<keyword evidence="5 10" id="KW-0812">Transmembrane</keyword>
<evidence type="ECO:0000256" key="10">
    <source>
        <dbReference type="SAM" id="Phobius"/>
    </source>
</evidence>
<keyword evidence="6" id="KW-0653">Protein transport</keyword>
<dbReference type="AlphaFoldDB" id="A0A6N8U669"/>
<dbReference type="PANTHER" id="PTHR33909">
    <property type="entry name" value="SEC TRANSLOCON ACCESSORY COMPLEX SUBUNIT YAJC"/>
    <property type="match status" value="1"/>
</dbReference>
<gene>
    <name evidence="11" type="primary">yajC</name>
    <name evidence="11" type="ORF">GSF08_02485</name>
</gene>
<reference evidence="11 12" key="2">
    <citation type="submission" date="2020-01" db="EMBL/GenBank/DDBJ databases">
        <title>Clostridiaceae sp. nov. isolated from the gut of human by culturomics.</title>
        <authorList>
            <person name="Chang Y."/>
        </authorList>
    </citation>
    <scope>NUCLEOTIDE SEQUENCE [LARGE SCALE GENOMIC DNA]</scope>
    <source>
        <strain evidence="11 12">DONG20-135</strain>
    </source>
</reference>
<evidence type="ECO:0000256" key="2">
    <source>
        <dbReference type="ARBA" id="ARBA00006742"/>
    </source>
</evidence>
<evidence type="ECO:0000256" key="6">
    <source>
        <dbReference type="ARBA" id="ARBA00022927"/>
    </source>
</evidence>
<dbReference type="Pfam" id="PF02699">
    <property type="entry name" value="YajC"/>
    <property type="match status" value="1"/>
</dbReference>
<proteinExistence type="inferred from homology"/>
<evidence type="ECO:0000313" key="11">
    <source>
        <dbReference type="EMBL" id="MXQ72814.1"/>
    </source>
</evidence>
<dbReference type="InterPro" id="IPR003849">
    <property type="entry name" value="Preprotein_translocase_YajC"/>
</dbReference>
<keyword evidence="3" id="KW-0813">Transport</keyword>
<keyword evidence="8" id="KW-0811">Translocation</keyword>
<keyword evidence="7 10" id="KW-1133">Transmembrane helix</keyword>
<evidence type="ECO:0000256" key="9">
    <source>
        <dbReference type="ARBA" id="ARBA00023136"/>
    </source>
</evidence>
<evidence type="ECO:0000256" key="3">
    <source>
        <dbReference type="ARBA" id="ARBA00022448"/>
    </source>
</evidence>
<dbReference type="RefSeq" id="WP_160624294.1">
    <property type="nucleotide sequence ID" value="NZ_WUUQ01000001.1"/>
</dbReference>